<dbReference type="InterPro" id="IPR001283">
    <property type="entry name" value="CRISP-related"/>
</dbReference>
<dbReference type="EMBL" id="KV003915">
    <property type="protein sequence ID" value="KZV36189.1"/>
    <property type="molecule type" value="Genomic_DNA"/>
</dbReference>
<protein>
    <recommendedName>
        <fullName evidence="2">SCP domain-containing protein</fullName>
    </recommendedName>
</protein>
<feature type="compositionally biased region" description="Basic and acidic residues" evidence="1">
    <location>
        <begin position="180"/>
        <end position="191"/>
    </location>
</feature>
<feature type="domain" description="SCP" evidence="2">
    <location>
        <begin position="16"/>
        <end position="114"/>
    </location>
</feature>
<dbReference type="SUPFAM" id="SSF55797">
    <property type="entry name" value="PR-1-like"/>
    <property type="match status" value="1"/>
</dbReference>
<evidence type="ECO:0000313" key="3">
    <source>
        <dbReference type="EMBL" id="KZV36189.1"/>
    </source>
</evidence>
<dbReference type="PANTHER" id="PTHR10334">
    <property type="entry name" value="CYSTEINE-RICH SECRETORY PROTEIN-RELATED"/>
    <property type="match status" value="1"/>
</dbReference>
<sequence length="191" mass="20776">MASTSYIGVAVTPQNTSAQQFMDPQNAARALVGLPPLVWDAKLEKYAAWYANHRHGDCALEHSNGPYGENIFWGSGDGWTPDQAAEAWVSEKSGYDYRSMKLMNRGTPPSRAATSLPPPLAASSPRSRGPCSTPPNAELWPPETVPVPWMIGRQLRRPPARVAATPSPYPLELASPRATSEGRYDGQEPHP</sequence>
<gene>
    <name evidence="3" type="ORF">F511_20088</name>
</gene>
<evidence type="ECO:0000256" key="1">
    <source>
        <dbReference type="SAM" id="MobiDB-lite"/>
    </source>
</evidence>
<dbReference type="OrthoDB" id="337038at2759"/>
<name>A0A2Z7BNZ6_9LAMI</name>
<evidence type="ECO:0000259" key="2">
    <source>
        <dbReference type="SMART" id="SM00198"/>
    </source>
</evidence>
<feature type="compositionally biased region" description="Low complexity" evidence="1">
    <location>
        <begin position="107"/>
        <end position="127"/>
    </location>
</feature>
<dbReference type="AlphaFoldDB" id="A0A2Z7BNZ6"/>
<proteinExistence type="predicted"/>
<feature type="region of interest" description="Disordered" evidence="1">
    <location>
        <begin position="106"/>
        <end position="144"/>
    </location>
</feature>
<dbReference type="SMART" id="SM00198">
    <property type="entry name" value="SCP"/>
    <property type="match status" value="1"/>
</dbReference>
<dbReference type="Gene3D" id="3.40.33.10">
    <property type="entry name" value="CAP"/>
    <property type="match status" value="1"/>
</dbReference>
<organism evidence="3 4">
    <name type="scientific">Dorcoceras hygrometricum</name>
    <dbReference type="NCBI Taxonomy" id="472368"/>
    <lineage>
        <taxon>Eukaryota</taxon>
        <taxon>Viridiplantae</taxon>
        <taxon>Streptophyta</taxon>
        <taxon>Embryophyta</taxon>
        <taxon>Tracheophyta</taxon>
        <taxon>Spermatophyta</taxon>
        <taxon>Magnoliopsida</taxon>
        <taxon>eudicotyledons</taxon>
        <taxon>Gunneridae</taxon>
        <taxon>Pentapetalae</taxon>
        <taxon>asterids</taxon>
        <taxon>lamiids</taxon>
        <taxon>Lamiales</taxon>
        <taxon>Gesneriaceae</taxon>
        <taxon>Didymocarpoideae</taxon>
        <taxon>Trichosporeae</taxon>
        <taxon>Loxocarpinae</taxon>
        <taxon>Dorcoceras</taxon>
    </lineage>
</organism>
<accession>A0A2Z7BNZ6</accession>
<keyword evidence="4" id="KW-1185">Reference proteome</keyword>
<feature type="region of interest" description="Disordered" evidence="1">
    <location>
        <begin position="158"/>
        <end position="191"/>
    </location>
</feature>
<dbReference type="InterPro" id="IPR035940">
    <property type="entry name" value="CAP_sf"/>
</dbReference>
<dbReference type="Proteomes" id="UP000250235">
    <property type="component" value="Unassembled WGS sequence"/>
</dbReference>
<reference evidence="3 4" key="1">
    <citation type="journal article" date="2015" name="Proc. Natl. Acad. Sci. U.S.A.">
        <title>The resurrection genome of Boea hygrometrica: A blueprint for survival of dehydration.</title>
        <authorList>
            <person name="Xiao L."/>
            <person name="Yang G."/>
            <person name="Zhang L."/>
            <person name="Yang X."/>
            <person name="Zhao S."/>
            <person name="Ji Z."/>
            <person name="Zhou Q."/>
            <person name="Hu M."/>
            <person name="Wang Y."/>
            <person name="Chen M."/>
            <person name="Xu Y."/>
            <person name="Jin H."/>
            <person name="Xiao X."/>
            <person name="Hu G."/>
            <person name="Bao F."/>
            <person name="Hu Y."/>
            <person name="Wan P."/>
            <person name="Li L."/>
            <person name="Deng X."/>
            <person name="Kuang T."/>
            <person name="Xiang C."/>
            <person name="Zhu J.K."/>
            <person name="Oliver M.J."/>
            <person name="He Y."/>
        </authorList>
    </citation>
    <scope>NUCLEOTIDE SEQUENCE [LARGE SCALE GENOMIC DNA]</scope>
    <source>
        <strain evidence="4">cv. XS01</strain>
    </source>
</reference>
<evidence type="ECO:0000313" key="4">
    <source>
        <dbReference type="Proteomes" id="UP000250235"/>
    </source>
</evidence>
<dbReference type="InterPro" id="IPR014044">
    <property type="entry name" value="CAP_dom"/>
</dbReference>
<dbReference type="Pfam" id="PF00188">
    <property type="entry name" value="CAP"/>
    <property type="match status" value="1"/>
</dbReference>